<proteinExistence type="predicted"/>
<evidence type="ECO:0000313" key="3">
    <source>
        <dbReference type="Proteomes" id="UP000054560"/>
    </source>
</evidence>
<evidence type="ECO:0000259" key="1">
    <source>
        <dbReference type="Pfam" id="PF14033"/>
    </source>
</evidence>
<dbReference type="Pfam" id="PF14033">
    <property type="entry name" value="DUF4246"/>
    <property type="match status" value="1"/>
</dbReference>
<dbReference type="InterPro" id="IPR025340">
    <property type="entry name" value="DUF4246"/>
</dbReference>
<dbReference type="eggNOG" id="ENOG502QQIE">
    <property type="taxonomic scope" value="Eukaryota"/>
</dbReference>
<dbReference type="PANTHER" id="PTHR33119">
    <property type="entry name" value="IFI3P"/>
    <property type="match status" value="1"/>
</dbReference>
<dbReference type="GeneID" id="25901589"/>
<dbReference type="PANTHER" id="PTHR33119:SF1">
    <property type="entry name" value="FE2OG DIOXYGENASE DOMAIN-CONTAINING PROTEIN"/>
    <property type="match status" value="1"/>
</dbReference>
<dbReference type="STRING" id="667725.A0A0L0GCQ2"/>
<dbReference type="EMBL" id="KQ241636">
    <property type="protein sequence ID" value="KNC86792.1"/>
    <property type="molecule type" value="Genomic_DNA"/>
</dbReference>
<name>A0A0L0GCQ2_9EUKA</name>
<dbReference type="RefSeq" id="XP_014160694.1">
    <property type="nucleotide sequence ID" value="XM_014305219.1"/>
</dbReference>
<dbReference type="Proteomes" id="UP000054560">
    <property type="component" value="Unassembled WGS sequence"/>
</dbReference>
<dbReference type="OrthoDB" id="415532at2759"/>
<reference evidence="2 3" key="1">
    <citation type="submission" date="2011-02" db="EMBL/GenBank/DDBJ databases">
        <title>The Genome Sequence of Sphaeroforma arctica JP610.</title>
        <authorList>
            <consortium name="The Broad Institute Genome Sequencing Platform"/>
            <person name="Russ C."/>
            <person name="Cuomo C."/>
            <person name="Young S.K."/>
            <person name="Zeng Q."/>
            <person name="Gargeya S."/>
            <person name="Alvarado L."/>
            <person name="Berlin A."/>
            <person name="Chapman S.B."/>
            <person name="Chen Z."/>
            <person name="Freedman E."/>
            <person name="Gellesch M."/>
            <person name="Goldberg J."/>
            <person name="Griggs A."/>
            <person name="Gujja S."/>
            <person name="Heilman E."/>
            <person name="Heiman D."/>
            <person name="Howarth C."/>
            <person name="Mehta T."/>
            <person name="Neiman D."/>
            <person name="Pearson M."/>
            <person name="Roberts A."/>
            <person name="Saif S."/>
            <person name="Shea T."/>
            <person name="Shenoy N."/>
            <person name="Sisk P."/>
            <person name="Stolte C."/>
            <person name="Sykes S."/>
            <person name="White J."/>
            <person name="Yandava C."/>
            <person name="Burger G."/>
            <person name="Gray M.W."/>
            <person name="Holland P.W.H."/>
            <person name="King N."/>
            <person name="Lang F.B.F."/>
            <person name="Roger A.J."/>
            <person name="Ruiz-Trillo I."/>
            <person name="Haas B."/>
            <person name="Nusbaum C."/>
            <person name="Birren B."/>
        </authorList>
    </citation>
    <scope>NUCLEOTIDE SEQUENCE [LARGE SCALE GENOMIC DNA]</scope>
    <source>
        <strain evidence="2 3">JP610</strain>
    </source>
</reference>
<gene>
    <name evidence="2" type="ORF">SARC_01085</name>
</gene>
<sequence>MRTIPLTVIESVTCKKNWHTKIQNKEIRDKWRAEMTDSAISTDNAMSGPIHPTVLEWAFDELLHLAGTVCKANGIAPTTAPYVYQSDSLISAHLCSQLKQCVRALENFTDDALDYHPGTNKQVLDLIHPSLFCLISNLSRVVPEPLPFRPHSAWLQILGKGEVYEIPMPDQRGSEYATHSDTYQWLPSDITVGADGQSVSFDSYINNLHPYEHEGLYTCLEAILGRFIPMFERVLTDLRTPLARRDDAPETDELYGEFVYDGDGDSEDERYDDWYENRVPKIKEEMKKFDATKRHAVSAETLSLAGRKLQVIVKMANVRLEGPGAAFDGGHWHVEGMENEHIVSIGIYYYDVHPGLGESRLHFRQPTCEPEYEQGDTQGVEAVYGLVDEEALVQDVGAVTTMEDRCIAFPNVLQHKVPGFTWKEGYTPNEGEVGERKILVFFLVDPTQRVISTGVVPPQQREWMSSAMKDMSELTQHFPPEIVEQIGNKLEWPLSLAQAKEHREKLMHERKYFTDASTEQYFERPFSLCEH</sequence>
<dbReference type="InterPro" id="IPR049192">
    <property type="entry name" value="DUF4246_C"/>
</dbReference>
<evidence type="ECO:0000313" key="2">
    <source>
        <dbReference type="EMBL" id="KNC86792.1"/>
    </source>
</evidence>
<keyword evidence="3" id="KW-1185">Reference proteome</keyword>
<feature type="domain" description="DUF4246" evidence="1">
    <location>
        <begin position="54"/>
        <end position="465"/>
    </location>
</feature>
<accession>A0A0L0GCQ2</accession>
<organism evidence="2 3">
    <name type="scientific">Sphaeroforma arctica JP610</name>
    <dbReference type="NCBI Taxonomy" id="667725"/>
    <lineage>
        <taxon>Eukaryota</taxon>
        <taxon>Ichthyosporea</taxon>
        <taxon>Ichthyophonida</taxon>
        <taxon>Sphaeroforma</taxon>
    </lineage>
</organism>
<protein>
    <recommendedName>
        <fullName evidence="1">DUF4246 domain-containing protein</fullName>
    </recommendedName>
</protein>
<dbReference type="AlphaFoldDB" id="A0A0L0GCQ2"/>